<comment type="caution">
    <text evidence="3">The sequence shown here is derived from an EMBL/GenBank/DDBJ whole genome shotgun (WGS) entry which is preliminary data.</text>
</comment>
<organism evidence="3 4">
    <name type="scientific">Propylenella binzhouense</name>
    <dbReference type="NCBI Taxonomy" id="2555902"/>
    <lineage>
        <taxon>Bacteria</taxon>
        <taxon>Pseudomonadati</taxon>
        <taxon>Pseudomonadota</taxon>
        <taxon>Alphaproteobacteria</taxon>
        <taxon>Hyphomicrobiales</taxon>
        <taxon>Propylenellaceae</taxon>
        <taxon>Propylenella</taxon>
    </lineage>
</organism>
<dbReference type="PIRSF" id="PIRSF031900">
    <property type="entry name" value="UCP031900"/>
    <property type="match status" value="1"/>
</dbReference>
<reference evidence="3" key="1">
    <citation type="submission" date="2019-03" db="EMBL/GenBank/DDBJ databases">
        <title>Afifella sp. nov., isolated from activated sludge.</title>
        <authorList>
            <person name="Li Q."/>
            <person name="Liu Y."/>
        </authorList>
    </citation>
    <scope>NUCLEOTIDE SEQUENCE</scope>
    <source>
        <strain evidence="3">L72</strain>
    </source>
</reference>
<dbReference type="EMBL" id="SPKJ01000171">
    <property type="protein sequence ID" value="MYZ50436.1"/>
    <property type="molecule type" value="Genomic_DNA"/>
</dbReference>
<dbReference type="AlphaFoldDB" id="A0A964WVQ6"/>
<feature type="signal peptide" evidence="1">
    <location>
        <begin position="1"/>
        <end position="28"/>
    </location>
</feature>
<dbReference type="Proteomes" id="UP000773614">
    <property type="component" value="Unassembled WGS sequence"/>
</dbReference>
<evidence type="ECO:0000256" key="1">
    <source>
        <dbReference type="SAM" id="SignalP"/>
    </source>
</evidence>
<feature type="non-terminal residue" evidence="3">
    <location>
        <position position="1"/>
    </location>
</feature>
<dbReference type="RefSeq" id="WP_161142754.1">
    <property type="nucleotide sequence ID" value="NZ_SPKJ01000171.1"/>
</dbReference>
<feature type="domain" description="Phytase-like" evidence="2">
    <location>
        <begin position="70"/>
        <end position="316"/>
    </location>
</feature>
<keyword evidence="1" id="KW-0732">Signal</keyword>
<gene>
    <name evidence="3" type="ORF">E4O86_22300</name>
</gene>
<proteinExistence type="predicted"/>
<dbReference type="OrthoDB" id="9798693at2"/>
<sequence length="333" mass="35310">RVRGRAAAALAAFAFLAASGWLPSDAAAAGGEPLALAVRRIDAFGIARAETRFGALEFLGGIDITARDRRLGGLSGIDVGADGDAVTMVSDDGYLVRGRLVHENGRLVGLADAEIRGLFPVERDKFEADAEDLAFAPDGTGGLLAMERRRTPLLAFRVEDGWPVPTEPVAVPPAVLKLKMNRGLESVAYAPAASPLAGRAIIVAERAAERGAATIPAWILGGGAFRIVRRDDYDIASARFLPDGDLLVLERRFTPISGIAMRIRRIDGGRIRDGAELDGAVLIEAGMTDQIDNMEGLAVHREASGRVVLTLVSDDNKSILQRTLLLQFAIAAD</sequence>
<protein>
    <submittedName>
        <fullName evidence="3">Twin-arginine translocation pathway signal</fullName>
    </submittedName>
</protein>
<accession>A0A964WVQ6</accession>
<feature type="chain" id="PRO_5038144009" evidence="1">
    <location>
        <begin position="29"/>
        <end position="333"/>
    </location>
</feature>
<dbReference type="InterPro" id="IPR014567">
    <property type="entry name" value="UCP031900"/>
</dbReference>
<dbReference type="Pfam" id="PF13449">
    <property type="entry name" value="Phytase-like"/>
    <property type="match status" value="1"/>
</dbReference>
<evidence type="ECO:0000259" key="2">
    <source>
        <dbReference type="Pfam" id="PF13449"/>
    </source>
</evidence>
<dbReference type="InterPro" id="IPR027372">
    <property type="entry name" value="Phytase-like_dom"/>
</dbReference>
<evidence type="ECO:0000313" key="3">
    <source>
        <dbReference type="EMBL" id="MYZ50436.1"/>
    </source>
</evidence>
<evidence type="ECO:0000313" key="4">
    <source>
        <dbReference type="Proteomes" id="UP000773614"/>
    </source>
</evidence>
<name>A0A964WVQ6_9HYPH</name>
<keyword evidence="4" id="KW-1185">Reference proteome</keyword>